<accession>A0A1T2Y6N5</accession>
<gene>
    <name evidence="3" type="ORF">BFW87_23730</name>
</gene>
<feature type="chain" id="PRO_5010540576" evidence="2">
    <location>
        <begin position="26"/>
        <end position="96"/>
    </location>
</feature>
<reference evidence="3 4" key="1">
    <citation type="submission" date="2016-12" db="EMBL/GenBank/DDBJ databases">
        <title>Draft genome sequences of seven strains of Pseudomonas fluorescens that produce 4-formylaminooxyvinylglycine.</title>
        <authorList>
            <person name="Okrent R.A."/>
            <person name="Manning V.A."/>
            <person name="Trippe K.M."/>
        </authorList>
    </citation>
    <scope>NUCLEOTIDE SEQUENCE [LARGE SCALE GENOMIC DNA]</scope>
    <source>
        <strain evidence="3 4">P5A</strain>
    </source>
</reference>
<comment type="caution">
    <text evidence="3">The sequence shown here is derived from an EMBL/GenBank/DDBJ whole genome shotgun (WGS) entry which is preliminary data.</text>
</comment>
<feature type="compositionally biased region" description="Basic and acidic residues" evidence="1">
    <location>
        <begin position="59"/>
        <end position="73"/>
    </location>
</feature>
<sequence>MKTRSSQRMLVIVGLSALLSGPVFAAFGDNPNPSVNALSGAGAAGSALPPGTYPSSPADADKKTATPPKDEKANSSGSSTQQQPPKKHKKAPPRKE</sequence>
<protein>
    <submittedName>
        <fullName evidence="3">Uncharacterized protein</fullName>
    </submittedName>
</protein>
<evidence type="ECO:0000313" key="3">
    <source>
        <dbReference type="EMBL" id="OPA87655.1"/>
    </source>
</evidence>
<dbReference type="AlphaFoldDB" id="A0A1T2Y6N5"/>
<feature type="region of interest" description="Disordered" evidence="1">
    <location>
        <begin position="28"/>
        <end position="96"/>
    </location>
</feature>
<dbReference type="EMBL" id="MSDF01000044">
    <property type="protein sequence ID" value="OPA87655.1"/>
    <property type="molecule type" value="Genomic_DNA"/>
</dbReference>
<feature type="compositionally biased region" description="Basic residues" evidence="1">
    <location>
        <begin position="85"/>
        <end position="96"/>
    </location>
</feature>
<evidence type="ECO:0000256" key="1">
    <source>
        <dbReference type="SAM" id="MobiDB-lite"/>
    </source>
</evidence>
<proteinExistence type="predicted"/>
<name>A0A1T2Y6N5_PSEFL</name>
<feature type="compositionally biased region" description="Low complexity" evidence="1">
    <location>
        <begin position="37"/>
        <end position="50"/>
    </location>
</feature>
<evidence type="ECO:0000313" key="4">
    <source>
        <dbReference type="Proteomes" id="UP000190965"/>
    </source>
</evidence>
<organism evidence="3 4">
    <name type="scientific">Pseudomonas fluorescens</name>
    <dbReference type="NCBI Taxonomy" id="294"/>
    <lineage>
        <taxon>Bacteria</taxon>
        <taxon>Pseudomonadati</taxon>
        <taxon>Pseudomonadota</taxon>
        <taxon>Gammaproteobacteria</taxon>
        <taxon>Pseudomonadales</taxon>
        <taxon>Pseudomonadaceae</taxon>
        <taxon>Pseudomonas</taxon>
    </lineage>
</organism>
<dbReference type="OrthoDB" id="7031150at2"/>
<keyword evidence="2" id="KW-0732">Signal</keyword>
<evidence type="ECO:0000256" key="2">
    <source>
        <dbReference type="SAM" id="SignalP"/>
    </source>
</evidence>
<feature type="signal peptide" evidence="2">
    <location>
        <begin position="1"/>
        <end position="25"/>
    </location>
</feature>
<dbReference type="Proteomes" id="UP000190965">
    <property type="component" value="Unassembled WGS sequence"/>
</dbReference>